<keyword evidence="2" id="KW-1185">Reference proteome</keyword>
<evidence type="ECO:0000313" key="2">
    <source>
        <dbReference type="Proteomes" id="UP000267049"/>
    </source>
</evidence>
<protein>
    <recommendedName>
        <fullName evidence="3">Porin</fullName>
    </recommendedName>
</protein>
<name>A0A3M8SYM0_9GAMM</name>
<evidence type="ECO:0000313" key="1">
    <source>
        <dbReference type="EMBL" id="RNF86501.1"/>
    </source>
</evidence>
<reference evidence="1 2" key="1">
    <citation type="submission" date="2018-11" db="EMBL/GenBank/DDBJ databases">
        <title>Lysobacter cryohumiis sp. nov., isolated from soil in the Tianshan Mountains, Xinjiang, China.</title>
        <authorList>
            <person name="Luo Y."/>
            <person name="Sheng H."/>
        </authorList>
    </citation>
    <scope>NUCLEOTIDE SEQUENCE [LARGE SCALE GENOMIC DNA]</scope>
    <source>
        <strain evidence="1 2">ZS60</strain>
    </source>
</reference>
<dbReference type="EMBL" id="RIBS01000001">
    <property type="protein sequence ID" value="RNF86501.1"/>
    <property type="molecule type" value="Genomic_DNA"/>
</dbReference>
<dbReference type="AlphaFoldDB" id="A0A3M8SYM0"/>
<accession>A0A3M8SYM0</accession>
<gene>
    <name evidence="1" type="ORF">EER27_03600</name>
</gene>
<proteinExistence type="predicted"/>
<dbReference type="Gene3D" id="2.40.160.10">
    <property type="entry name" value="Porin"/>
    <property type="match status" value="1"/>
</dbReference>
<dbReference type="Proteomes" id="UP000267049">
    <property type="component" value="Unassembled WGS sequence"/>
</dbReference>
<evidence type="ECO:0008006" key="3">
    <source>
        <dbReference type="Google" id="ProtNLM"/>
    </source>
</evidence>
<dbReference type="SUPFAM" id="SSF56935">
    <property type="entry name" value="Porins"/>
    <property type="match status" value="1"/>
</dbReference>
<comment type="caution">
    <text evidence="1">The sequence shown here is derived from an EMBL/GenBank/DDBJ whole genome shotgun (WGS) entry which is preliminary data.</text>
</comment>
<organism evidence="1 2">
    <name type="scientific">Montanilutibacter psychrotolerans</name>
    <dbReference type="NCBI Taxonomy" id="1327343"/>
    <lineage>
        <taxon>Bacteria</taxon>
        <taxon>Pseudomonadati</taxon>
        <taxon>Pseudomonadota</taxon>
        <taxon>Gammaproteobacteria</taxon>
        <taxon>Lysobacterales</taxon>
        <taxon>Lysobacteraceae</taxon>
        <taxon>Montanilutibacter</taxon>
    </lineage>
</organism>
<dbReference type="InterPro" id="IPR023614">
    <property type="entry name" value="Porin_dom_sf"/>
</dbReference>
<sequence>MALALVAGLMQWVARPAYAQSVEWEGYLDLRAAAPSDETSWLKGGSGKTRFGGGGDAASDDALTGGAALAAIFQVTPALLATATVQYRPELERPFDLLEGYVRYRPVSTTPWRWSAKAGAFFPPISLEHDGIGWSTTRTLTPSAVNSWVGEELRTFGTELHVEHRGRHGTLDARAAVFFKNDPAGELLASRGWAMGDIAPGVDGSLRQPDVHAPVARSPVPMRFRPFVEMDDQPGYYAALGWQPSSQRRVTALYYDNHADLAESVRYSGRTVRAWRTYFWNVGAEQRIGEWVLLGQAMHGSTIFEPAPGRLRLNTEFNAGYLMLSREQGAWQPALRVDLFQSQQRPAALSPPLSEHGNAVTVALNWRPHEHLRVTGEVLRIDSTRNQRRRGGLEARQVDVQVQLGVRLFF</sequence>